<feature type="chain" id="PRO_5017067994" evidence="2">
    <location>
        <begin position="25"/>
        <end position="557"/>
    </location>
</feature>
<dbReference type="InterPro" id="IPR036779">
    <property type="entry name" value="LysM_dom_sf"/>
</dbReference>
<proteinExistence type="predicted"/>
<dbReference type="CDD" id="cd00118">
    <property type="entry name" value="LysM"/>
    <property type="match status" value="1"/>
</dbReference>
<dbReference type="PANTHER" id="PTHR38731">
    <property type="entry name" value="LIPL45-RELATED LIPOPROTEIN-RELATED"/>
    <property type="match status" value="1"/>
</dbReference>
<dbReference type="Proteomes" id="UP000261931">
    <property type="component" value="Unassembled WGS sequence"/>
</dbReference>
<dbReference type="AlphaFoldDB" id="A0A372EHL3"/>
<organism evidence="4 5">
    <name type="scientific">Hydrogenophaga borbori</name>
    <dbReference type="NCBI Taxonomy" id="2294117"/>
    <lineage>
        <taxon>Bacteria</taxon>
        <taxon>Pseudomonadati</taxon>
        <taxon>Pseudomonadota</taxon>
        <taxon>Betaproteobacteria</taxon>
        <taxon>Burkholderiales</taxon>
        <taxon>Comamonadaceae</taxon>
        <taxon>Hydrogenophaga</taxon>
    </lineage>
</organism>
<evidence type="ECO:0000313" key="5">
    <source>
        <dbReference type="Proteomes" id="UP000261931"/>
    </source>
</evidence>
<feature type="compositionally biased region" description="Basic and acidic residues" evidence="1">
    <location>
        <begin position="548"/>
        <end position="557"/>
    </location>
</feature>
<feature type="signal peptide" evidence="2">
    <location>
        <begin position="1"/>
        <end position="24"/>
    </location>
</feature>
<dbReference type="InterPro" id="IPR016930">
    <property type="entry name" value="UCP029644"/>
</dbReference>
<keyword evidence="2" id="KW-0732">Signal</keyword>
<reference evidence="4 5" key="1">
    <citation type="submission" date="2018-08" db="EMBL/GenBank/DDBJ databases">
        <title>Hydrogenophaga sp. LA-38 isolated from sludge.</title>
        <authorList>
            <person name="Im W.-T."/>
        </authorList>
    </citation>
    <scope>NUCLEOTIDE SEQUENCE [LARGE SCALE GENOMIC DNA]</scope>
    <source>
        <strain evidence="4 5">LA-38</strain>
    </source>
</reference>
<protein>
    <submittedName>
        <fullName evidence="4">LysM peptidoglycan-binding domain-containing protein</fullName>
    </submittedName>
</protein>
<name>A0A372EHL3_9BURK</name>
<dbReference type="InterPro" id="IPR036116">
    <property type="entry name" value="FN3_sf"/>
</dbReference>
<dbReference type="SMART" id="SM00257">
    <property type="entry name" value="LysM"/>
    <property type="match status" value="1"/>
</dbReference>
<evidence type="ECO:0000313" key="4">
    <source>
        <dbReference type="EMBL" id="RFP77981.1"/>
    </source>
</evidence>
<evidence type="ECO:0000259" key="3">
    <source>
        <dbReference type="PROSITE" id="PS51782"/>
    </source>
</evidence>
<comment type="caution">
    <text evidence="4">The sequence shown here is derived from an EMBL/GenBank/DDBJ whole genome shotgun (WGS) entry which is preliminary data.</text>
</comment>
<evidence type="ECO:0000256" key="1">
    <source>
        <dbReference type="SAM" id="MobiDB-lite"/>
    </source>
</evidence>
<dbReference type="Gene3D" id="2.60.40.10">
    <property type="entry name" value="Immunoglobulins"/>
    <property type="match status" value="1"/>
</dbReference>
<dbReference type="SUPFAM" id="SSF54106">
    <property type="entry name" value="LysM domain"/>
    <property type="match status" value="1"/>
</dbReference>
<accession>A0A372EHL3</accession>
<gene>
    <name evidence="4" type="ORF">DY262_14665</name>
</gene>
<evidence type="ECO:0000256" key="2">
    <source>
        <dbReference type="SAM" id="SignalP"/>
    </source>
</evidence>
<feature type="domain" description="LysM" evidence="3">
    <location>
        <begin position="29"/>
        <end position="76"/>
    </location>
</feature>
<dbReference type="InterPro" id="IPR006860">
    <property type="entry name" value="FecR"/>
</dbReference>
<dbReference type="PANTHER" id="PTHR38731:SF1">
    <property type="entry name" value="FECR PROTEIN DOMAIN-CONTAINING PROTEIN"/>
    <property type="match status" value="1"/>
</dbReference>
<dbReference type="Pfam" id="PF01476">
    <property type="entry name" value="LysM"/>
    <property type="match status" value="1"/>
</dbReference>
<dbReference type="PROSITE" id="PS51782">
    <property type="entry name" value="LYSM"/>
    <property type="match status" value="1"/>
</dbReference>
<dbReference type="SUPFAM" id="SSF49265">
    <property type="entry name" value="Fibronectin type III"/>
    <property type="match status" value="1"/>
</dbReference>
<dbReference type="PIRSF" id="PIRSF029644">
    <property type="entry name" value="UCP029644"/>
    <property type="match status" value="1"/>
</dbReference>
<dbReference type="Gene3D" id="2.60.120.1440">
    <property type="match status" value="1"/>
</dbReference>
<sequence length="557" mass="58904">MSPRRFATLSAFALLTAGAGAALAEGPLTPYEVRAGDTLYRLAQRYLESPEDWRALARLNRVSDPKRLPIGATLLVPADRVRGVARHATVLYLKGLVVAAAPARELQVGDELPEGTSLRVHEGAFVGLGLADGSTLHLPARSQLTLERLRQSDGIGGARNTLRLDRGRVDSRVRPQPTGSRFDVRTPLAVTGVRGTSFGVALSEDGARTVSDVIAGRVAVAADELPQAPVALSAGQGAVTESTTQAPRVLPLLPAPVLGAAELRVERLPHALALAPLPGARAYRLQVEEEAAGTDGQAPARVLFDAVAPGAPPPLSGLPDGEYRLRLRAIDAEGLMGGEATARLRVKATPIAPLARSPEANALVGVGRLALRCTEVPGAIAYDLQVSRDPSFQHPIAEARQSGQCAFEVPIAEPGALHWRVASVARRADGALDRGPFSDPSPLTLVPPPSAPAMPQAGDDGQSLHWAGVAGHRYRVQLASDEGFTHILQDLEVDQPSVRLDLQACRPYFVRLRSRSPQGLDSPFSAPRRVGARAGLCSHDGVPVRSPHGVDWDTQPR</sequence>
<feature type="region of interest" description="Disordered" evidence="1">
    <location>
        <begin position="537"/>
        <end position="557"/>
    </location>
</feature>
<keyword evidence="5" id="KW-1185">Reference proteome</keyword>
<dbReference type="InterPro" id="IPR018392">
    <property type="entry name" value="LysM"/>
</dbReference>
<dbReference type="InterPro" id="IPR013783">
    <property type="entry name" value="Ig-like_fold"/>
</dbReference>
<dbReference type="Pfam" id="PF04773">
    <property type="entry name" value="FecR"/>
    <property type="match status" value="1"/>
</dbReference>
<dbReference type="RefSeq" id="WP_116959859.1">
    <property type="nucleotide sequence ID" value="NZ_QVLS01000008.1"/>
</dbReference>
<dbReference type="EMBL" id="QVLS01000008">
    <property type="protein sequence ID" value="RFP77981.1"/>
    <property type="molecule type" value="Genomic_DNA"/>
</dbReference>
<dbReference type="Gene3D" id="3.10.350.10">
    <property type="entry name" value="LysM domain"/>
    <property type="match status" value="1"/>
</dbReference>